<dbReference type="InterPro" id="IPR001227">
    <property type="entry name" value="Ac_transferase_dom_sf"/>
</dbReference>
<dbReference type="PANTHER" id="PTHR42681">
    <property type="entry name" value="MALONYL-COA-ACYL CARRIER PROTEIN TRANSACYLASE, MITOCHONDRIAL"/>
    <property type="match status" value="1"/>
</dbReference>
<evidence type="ECO:0000313" key="8">
    <source>
        <dbReference type="Proteomes" id="UP000244338"/>
    </source>
</evidence>
<feature type="active site" evidence="5">
    <location>
        <position position="214"/>
    </location>
</feature>
<dbReference type="SUPFAM" id="SSF52151">
    <property type="entry name" value="FabD/lysophospholipase-like"/>
    <property type="match status" value="1"/>
</dbReference>
<dbReference type="InterPro" id="IPR016035">
    <property type="entry name" value="Acyl_Trfase/lysoPLipase"/>
</dbReference>
<dbReference type="NCBIfam" id="TIGR00128">
    <property type="entry name" value="fabD"/>
    <property type="match status" value="1"/>
</dbReference>
<keyword evidence="1 4" id="KW-0808">Transferase</keyword>
<dbReference type="GO" id="GO:0004314">
    <property type="term" value="F:[acyl-carrier-protein] S-malonyltransferase activity"/>
    <property type="evidence" value="ECO:0007669"/>
    <property type="project" value="UniProtKB-EC"/>
</dbReference>
<comment type="caution">
    <text evidence="7">The sequence shown here is derived from an EMBL/GenBank/DDBJ whole genome shotgun (WGS) entry which is preliminary data.</text>
</comment>
<evidence type="ECO:0000256" key="5">
    <source>
        <dbReference type="PIRSR" id="PIRSR000446-1"/>
    </source>
</evidence>
<feature type="active site" evidence="5">
    <location>
        <position position="99"/>
    </location>
</feature>
<evidence type="ECO:0000313" key="7">
    <source>
        <dbReference type="EMBL" id="PTQ57910.1"/>
    </source>
</evidence>
<dbReference type="GO" id="GO:0005829">
    <property type="term" value="C:cytosol"/>
    <property type="evidence" value="ECO:0007669"/>
    <property type="project" value="TreeGrafter"/>
</dbReference>
<dbReference type="InterPro" id="IPR014043">
    <property type="entry name" value="Acyl_transferase_dom"/>
</dbReference>
<evidence type="ECO:0000256" key="3">
    <source>
        <dbReference type="ARBA" id="ARBA00048462"/>
    </source>
</evidence>
<name>A0A2R6Y5F4_9BACL</name>
<dbReference type="EMBL" id="PEBX01000001">
    <property type="protein sequence ID" value="PTQ57910.1"/>
    <property type="molecule type" value="Genomic_DNA"/>
</dbReference>
<dbReference type="PIRSF" id="PIRSF000446">
    <property type="entry name" value="Mct"/>
    <property type="match status" value="1"/>
</dbReference>
<comment type="similarity">
    <text evidence="4">Belongs to the fabD family.</text>
</comment>
<evidence type="ECO:0000256" key="2">
    <source>
        <dbReference type="ARBA" id="ARBA00023315"/>
    </source>
</evidence>
<dbReference type="Proteomes" id="UP000244338">
    <property type="component" value="Unassembled WGS sequence"/>
</dbReference>
<dbReference type="EC" id="2.3.1.39" evidence="4"/>
<evidence type="ECO:0000256" key="1">
    <source>
        <dbReference type="ARBA" id="ARBA00022679"/>
    </source>
</evidence>
<evidence type="ECO:0000256" key="4">
    <source>
        <dbReference type="PIRNR" id="PIRNR000446"/>
    </source>
</evidence>
<dbReference type="InterPro" id="IPR050858">
    <property type="entry name" value="Mal-CoA-ACP_Trans/PKS_FabD"/>
</dbReference>
<dbReference type="Pfam" id="PF00698">
    <property type="entry name" value="Acyl_transf_1"/>
    <property type="match status" value="1"/>
</dbReference>
<comment type="catalytic activity">
    <reaction evidence="3 4">
        <text>holo-[ACP] + malonyl-CoA = malonyl-[ACP] + CoA</text>
        <dbReference type="Rhea" id="RHEA:41792"/>
        <dbReference type="Rhea" id="RHEA-COMP:9623"/>
        <dbReference type="Rhea" id="RHEA-COMP:9685"/>
        <dbReference type="ChEBI" id="CHEBI:57287"/>
        <dbReference type="ChEBI" id="CHEBI:57384"/>
        <dbReference type="ChEBI" id="CHEBI:64479"/>
        <dbReference type="ChEBI" id="CHEBI:78449"/>
        <dbReference type="EC" id="2.3.1.39"/>
    </reaction>
</comment>
<sequence>MSKRAFVFPGQGSQAVGMLNALLAVDHTSRERLEEADTLLGFSLSRLIAEGPEEELRRTDRAQPALLVTSALLFDMLKRRAEETGQEEMVKADYLAGHSLGEYSAYYASGALSYQSALRLVARRGALMHAAGEKRGGGMRAVLGGELPQIEGVLDRLSPTLPEGEVVVAANLNAPGQVVLSGTEKALDAAEAALKAANIGVRRLIPLKVSGAFHSPLMAEAQSPLEEALKGERWGLIGIPVVSNVTARPVTHVEEAQHLLVKQLVAPVRWVDTITNMVSWGVRTFIEIGPGSVLKGLIQKIAPDREVRSLSTPEDIDAYVGSNG</sequence>
<dbReference type="Gene3D" id="3.40.366.10">
    <property type="entry name" value="Malonyl-Coenzyme A Acyl Carrier Protein, domain 2"/>
    <property type="match status" value="1"/>
</dbReference>
<gene>
    <name evidence="7" type="ORF">BSOLF_0421</name>
</gene>
<dbReference type="InterPro" id="IPR016036">
    <property type="entry name" value="Malonyl_transacylase_ACP-bd"/>
</dbReference>
<dbReference type="AlphaFoldDB" id="A0A2R6Y5F4"/>
<proteinExistence type="inferred from homology"/>
<dbReference type="SUPFAM" id="SSF55048">
    <property type="entry name" value="Probable ACP-binding domain of malonyl-CoA ACP transacylase"/>
    <property type="match status" value="1"/>
</dbReference>
<evidence type="ECO:0000259" key="6">
    <source>
        <dbReference type="SMART" id="SM00827"/>
    </source>
</evidence>
<keyword evidence="2 4" id="KW-0012">Acyltransferase</keyword>
<dbReference type="GO" id="GO:0006633">
    <property type="term" value="P:fatty acid biosynthetic process"/>
    <property type="evidence" value="ECO:0007669"/>
    <property type="project" value="TreeGrafter"/>
</dbReference>
<protein>
    <recommendedName>
        <fullName evidence="4">Malonyl CoA-acyl carrier protein transacylase</fullName>
        <ecNumber evidence="4">2.3.1.39</ecNumber>
    </recommendedName>
</protein>
<organism evidence="7 8">
    <name type="scientific">Candidatus Carbonibacillus altaicus</name>
    <dbReference type="NCBI Taxonomy" id="2163959"/>
    <lineage>
        <taxon>Bacteria</taxon>
        <taxon>Bacillati</taxon>
        <taxon>Bacillota</taxon>
        <taxon>Bacilli</taxon>
        <taxon>Bacillales</taxon>
        <taxon>Candidatus Carbonibacillus</taxon>
    </lineage>
</organism>
<dbReference type="PANTHER" id="PTHR42681:SF1">
    <property type="entry name" value="MALONYL-COA-ACYL CARRIER PROTEIN TRANSACYLASE, MITOCHONDRIAL"/>
    <property type="match status" value="1"/>
</dbReference>
<accession>A0A2R6Y5F4</accession>
<dbReference type="SMART" id="SM00827">
    <property type="entry name" value="PKS_AT"/>
    <property type="match status" value="1"/>
</dbReference>
<dbReference type="InterPro" id="IPR024925">
    <property type="entry name" value="Malonyl_CoA-ACP_transAc"/>
</dbReference>
<reference evidence="8" key="1">
    <citation type="journal article" date="2018" name="Sci. Rep.">
        <title>Lignite coal burning seam in the remote Altai Mountains harbors a hydrogen-driven thermophilic microbial community.</title>
        <authorList>
            <person name="Kadnikov V.V."/>
            <person name="Mardanov A.V."/>
            <person name="Ivasenko D.A."/>
            <person name="Antsiferov D.V."/>
            <person name="Beletsky A.V."/>
            <person name="Karnachuk O.V."/>
            <person name="Ravin N.V."/>
        </authorList>
    </citation>
    <scope>NUCLEOTIDE SEQUENCE [LARGE SCALE GENOMIC DNA]</scope>
</reference>
<dbReference type="Gene3D" id="3.30.70.250">
    <property type="entry name" value="Malonyl-CoA ACP transacylase, ACP-binding"/>
    <property type="match status" value="1"/>
</dbReference>
<feature type="domain" description="Malonyl-CoA:ACP transacylase (MAT)" evidence="6">
    <location>
        <begin position="7"/>
        <end position="324"/>
    </location>
</feature>
<dbReference type="InterPro" id="IPR004410">
    <property type="entry name" value="Malonyl_CoA-ACP_transAc_FabD"/>
</dbReference>